<dbReference type="KEGG" id="bbae:FRD01_18560"/>
<gene>
    <name evidence="1" type="ORF">FRD01_18560</name>
</gene>
<protein>
    <submittedName>
        <fullName evidence="1">Uncharacterized protein</fullName>
    </submittedName>
</protein>
<keyword evidence="2" id="KW-1185">Reference proteome</keyword>
<evidence type="ECO:0000313" key="2">
    <source>
        <dbReference type="Proteomes" id="UP000321595"/>
    </source>
</evidence>
<sequence>MSSIDDVIARSRQPGQFKEVRRFTVARSEAMQKMRKFALADPNFYILELVQAAVANGAVYVDISASQRDVTLSYIGGGFKREELEDLFEFLFAAKSDVDVADVRQLALGINAIIGANPKEIVIESGAGTLETTHRVEILDQGKHVQMGMPDKPLDGTFISIKGIDRYKLNSAGAQKEESVLMERCIMAPIPIIYNNDPIFGTASIRHPTLFGFTKTLKVDEGDLYGTIGIPNSNQSAHFRLVTHGVWVQSMPYDHNGQRMGGALSFERLRKSADHSSIVQDEALGEMWFRLQPYFEQLITGVRKESKLAAYDLKGNELDLKEIRNVLRDHKSVVVSSPEITDEQGLHAQRMAEAIGAPLILVASQDLATFRQLFPSYHLVFPQFTADELKLFSKAEWQAPAQPWLAAPETLPPITAKHPSLAGFVEFVEAMPQDFEIRLEAFFPNQKPRTESGIGVEIVVANRRIYSGLVHSNLAGAHVVIHVPIPVSSSLSATQIFGKRATQTDPEDFVNQVILGVEQSLERVLLKTVNTIEDFESDQARTLLQSVMQGRIITEVDEKGILGFRVVSNVLRHDLVEKPLFRTLKGELRSLNDLAKNLNRFGAIYGVNTAIEPDLEGIDSSHVLELHEFEEIALIQMIGYTAYVRVDARDVLVEHKGAQVRDWAFGIREFSDSTLLIESYFPPEDHDMMARKICEDWYENHQDPEMRRHAHRHLVHYLTELMKSGGGAPQWLLELRLFPTNQGLVSMKTIMEEAPVVMMDGWPSDLVALDTDPVNAPREAKIGELKPKEPLTLKLHPVAARALHELELVRPLNVTTKEVDFLAAELSPDLALVHRIQNAALDATLGIQLEGQGDVQVMLMKEREVHHLPQLARNAGVSGVVKVDDLSIVGSVRELEGWLFDQVGIFYHQLVRQVLSGVATGERRNLILKALMQYAARHVMLMEETSGFVVRCTDVVANQVISLPIVETEGGLTTVRQVLQGYLKATATQKYETWVAPWLESTNVDTKKFLKQACTQGAIIRPPSRAAKSTLDYTQPLEDWLNQGLKALSPSQTKIFCRLKDNVQPLVQLELIALQSVSAEVNVNHPLVQRALHSSDARNLLLVAIYGTVNSYFQEVTDQHELEFQAALAELLSKQ</sequence>
<dbReference type="AlphaFoldDB" id="A0A5B8XUE4"/>
<proteinExistence type="predicted"/>
<evidence type="ECO:0000313" key="1">
    <source>
        <dbReference type="EMBL" id="QED29205.1"/>
    </source>
</evidence>
<organism evidence="1 2">
    <name type="scientific">Microvenator marinus</name>
    <dbReference type="NCBI Taxonomy" id="2600177"/>
    <lineage>
        <taxon>Bacteria</taxon>
        <taxon>Deltaproteobacteria</taxon>
        <taxon>Bradymonadales</taxon>
        <taxon>Microvenatoraceae</taxon>
        <taxon>Microvenator</taxon>
    </lineage>
</organism>
<dbReference type="EMBL" id="CP042467">
    <property type="protein sequence ID" value="QED29205.1"/>
    <property type="molecule type" value="Genomic_DNA"/>
</dbReference>
<reference evidence="1 2" key="1">
    <citation type="submission" date="2019-08" db="EMBL/GenBank/DDBJ databases">
        <authorList>
            <person name="Liang Q."/>
        </authorList>
    </citation>
    <scope>NUCLEOTIDE SEQUENCE [LARGE SCALE GENOMIC DNA]</scope>
    <source>
        <strain evidence="1 2">V1718</strain>
    </source>
</reference>
<name>A0A5B8XUE4_9DELT</name>
<accession>A0A5B8XUE4</accession>
<dbReference type="OrthoDB" id="5477242at2"/>
<dbReference type="Proteomes" id="UP000321595">
    <property type="component" value="Chromosome"/>
</dbReference>
<dbReference type="RefSeq" id="WP_146962409.1">
    <property type="nucleotide sequence ID" value="NZ_CP042467.1"/>
</dbReference>